<keyword evidence="7" id="KW-0378">Hydrolase</keyword>
<dbReference type="PROSITE" id="PS50876">
    <property type="entry name" value="ZF_INTEGRASE"/>
    <property type="match status" value="1"/>
</dbReference>
<evidence type="ECO:0000256" key="9">
    <source>
        <dbReference type="ARBA" id="ARBA00022908"/>
    </source>
</evidence>
<comment type="similarity">
    <text evidence="1">Belongs to the beta type-B retroviral polymerase family. HERV class-II K(HML-2) pol subfamily.</text>
</comment>
<dbReference type="GO" id="GO:0003677">
    <property type="term" value="F:DNA binding"/>
    <property type="evidence" value="ECO:0007669"/>
    <property type="project" value="UniProtKB-KW"/>
</dbReference>
<evidence type="ECO:0000259" key="17">
    <source>
        <dbReference type="PROSITE" id="PS50878"/>
    </source>
</evidence>
<keyword evidence="8" id="KW-0862">Zinc</keyword>
<dbReference type="InterPro" id="IPR001584">
    <property type="entry name" value="Integrase_cat-core"/>
</dbReference>
<dbReference type="InterPro" id="IPR001037">
    <property type="entry name" value="Integrase_C_retrovir"/>
</dbReference>
<evidence type="ECO:0000313" key="22">
    <source>
        <dbReference type="Proteomes" id="UP000269221"/>
    </source>
</evidence>
<dbReference type="Gene3D" id="1.10.10.200">
    <property type="match status" value="1"/>
</dbReference>
<dbReference type="InterPro" id="IPR012337">
    <property type="entry name" value="RNaseH-like_sf"/>
</dbReference>
<keyword evidence="10" id="KW-0695">RNA-directed DNA polymerase</keyword>
<dbReference type="EMBL" id="QRBI01000093">
    <property type="protein sequence ID" value="RMC20271.1"/>
    <property type="molecule type" value="Genomic_DNA"/>
</dbReference>
<feature type="domain" description="RNase H type-1" evidence="18">
    <location>
        <begin position="134"/>
        <end position="258"/>
    </location>
</feature>
<evidence type="ECO:0000256" key="2">
    <source>
        <dbReference type="ARBA" id="ARBA00022679"/>
    </source>
</evidence>
<keyword evidence="22" id="KW-1185">Reference proteome</keyword>
<dbReference type="InterPro" id="IPR017856">
    <property type="entry name" value="Integrase-like_N"/>
</dbReference>
<dbReference type="Gene3D" id="2.30.30.10">
    <property type="entry name" value="Integrase, C-terminal domain superfamily, retroviral"/>
    <property type="match status" value="1"/>
</dbReference>
<dbReference type="InterPro" id="IPR043502">
    <property type="entry name" value="DNA/RNA_pol_sf"/>
</dbReference>
<evidence type="ECO:0000259" key="20">
    <source>
        <dbReference type="PROSITE" id="PS51027"/>
    </source>
</evidence>
<evidence type="ECO:0000259" key="18">
    <source>
        <dbReference type="PROSITE" id="PS50879"/>
    </source>
</evidence>
<evidence type="ECO:0000256" key="11">
    <source>
        <dbReference type="ARBA" id="ARBA00023125"/>
    </source>
</evidence>
<dbReference type="PROSITE" id="PS50879">
    <property type="entry name" value="RNASE_H_1"/>
    <property type="match status" value="1"/>
</dbReference>
<dbReference type="SUPFAM" id="SSF53098">
    <property type="entry name" value="Ribonuclease H-like"/>
    <property type="match status" value="1"/>
</dbReference>
<keyword evidence="2" id="KW-0808">Transferase</keyword>
<dbReference type="PROSITE" id="PS50878">
    <property type="entry name" value="RT_POL"/>
    <property type="match status" value="1"/>
</dbReference>
<dbReference type="InterPro" id="IPR043128">
    <property type="entry name" value="Rev_trsase/Diguanyl_cyclase"/>
</dbReference>
<evidence type="ECO:0000259" key="19">
    <source>
        <dbReference type="PROSITE" id="PS50994"/>
    </source>
</evidence>
<keyword evidence="5" id="KW-0479">Metal-binding</keyword>
<sequence>MIPLHPDDAPRFAFSVPTLNREAPRKRYHWKFLPQGMKNSPSICQRYLSSLLSPVRAAVGEAIILHYMDDVLVCAPNDDLLSHALDLTINSLVAAGFELQEEKIQRMLPWKYLGLEIGKQTIEPQKLVVKNNIRTLADVQQLCGSLNWQWEKDIVEVEGSPQVAELAAVVRAFEKFPETFNLVTDSAYVAGVVSRAKQAVLSEVSNTALFNLLSKLVNLISHREQQFYVMHIRSHTDLPGSIAKGNRKADALAVPVEMAPLPNIFGQAKISHQLFHQNASGLVRQFHLTRKQARAIVSMCPSCQQHTLSALSAGANPRGLNSCDVWQMDVTHIMSFGRQRYVHVSVYTFSGAVYASAHTGEKSSDAMKHLIQAFSFLGIPKSIKTDNGPTYTSKEFRSFLQQWGVEHKTGIPYSPTGQAIMERTHQNLKRVLNQHQSLKLETPQIQLSKALFTLNCLNCTFENLNPPIVRHFRENCQLQLKAKPPVIVKDPATRETEGPHDLITWGRGYAYVSTPSGPKWVPAKWVKPFIPKTAKPPAEAPQVASAAWRRRNRQTFSL</sequence>
<dbReference type="Gene3D" id="3.10.10.10">
    <property type="entry name" value="HIV Type 1 Reverse Transcriptase, subunit A, domain 1"/>
    <property type="match status" value="1"/>
</dbReference>
<evidence type="ECO:0000256" key="13">
    <source>
        <dbReference type="PROSITE-ProRule" id="PRU00450"/>
    </source>
</evidence>
<keyword evidence="9" id="KW-0229">DNA integration</keyword>
<dbReference type="PROSITE" id="PS50994">
    <property type="entry name" value="INTEGRASE"/>
    <property type="match status" value="1"/>
</dbReference>
<dbReference type="Gene3D" id="3.30.70.270">
    <property type="match status" value="1"/>
</dbReference>
<dbReference type="SUPFAM" id="SSF56672">
    <property type="entry name" value="DNA/RNA polymerases"/>
    <property type="match status" value="1"/>
</dbReference>
<keyword evidence="13" id="KW-0863">Zinc-finger</keyword>
<evidence type="ECO:0000256" key="6">
    <source>
        <dbReference type="ARBA" id="ARBA00022759"/>
    </source>
</evidence>
<dbReference type="InterPro" id="IPR000477">
    <property type="entry name" value="RT_dom"/>
</dbReference>
<dbReference type="Pfam" id="PF02022">
    <property type="entry name" value="Integrase_Zn"/>
    <property type="match status" value="1"/>
</dbReference>
<keyword evidence="6" id="KW-0255">Endonuclease</keyword>
<dbReference type="Pfam" id="PF00075">
    <property type="entry name" value="RNase_H"/>
    <property type="match status" value="1"/>
</dbReference>
<keyword evidence="4" id="KW-0540">Nuclease</keyword>
<dbReference type="Proteomes" id="UP000269221">
    <property type="component" value="Unassembled WGS sequence"/>
</dbReference>
<dbReference type="GO" id="GO:0008270">
    <property type="term" value="F:zinc ion binding"/>
    <property type="evidence" value="ECO:0007669"/>
    <property type="project" value="UniProtKB-KW"/>
</dbReference>
<dbReference type="InterPro" id="IPR002156">
    <property type="entry name" value="RNaseH_domain"/>
</dbReference>
<dbReference type="Pfam" id="PF00552">
    <property type="entry name" value="IN_DBD_C"/>
    <property type="match status" value="1"/>
</dbReference>
<dbReference type="GO" id="GO:0015074">
    <property type="term" value="P:DNA integration"/>
    <property type="evidence" value="ECO:0007669"/>
    <property type="project" value="UniProtKB-KW"/>
</dbReference>
<feature type="region of interest" description="Disordered" evidence="15">
    <location>
        <begin position="534"/>
        <end position="558"/>
    </location>
</feature>
<name>A0A3M0L5C6_HIRRU</name>
<protein>
    <submittedName>
        <fullName evidence="21">Uncharacterized protein</fullName>
    </submittedName>
</protein>
<keyword evidence="11" id="KW-0238">DNA-binding</keyword>
<evidence type="ECO:0000256" key="5">
    <source>
        <dbReference type="ARBA" id="ARBA00022723"/>
    </source>
</evidence>
<evidence type="ECO:0000256" key="7">
    <source>
        <dbReference type="ARBA" id="ARBA00022801"/>
    </source>
</evidence>
<accession>A0A3M0L5C6</accession>
<feature type="domain" description="Integrase-type" evidence="16">
    <location>
        <begin position="263"/>
        <end position="304"/>
    </location>
</feature>
<dbReference type="GO" id="GO:0003964">
    <property type="term" value="F:RNA-directed DNA polymerase activity"/>
    <property type="evidence" value="ECO:0007669"/>
    <property type="project" value="UniProtKB-KW"/>
</dbReference>
<reference evidence="21 22" key="1">
    <citation type="submission" date="2018-07" db="EMBL/GenBank/DDBJ databases">
        <title>A high quality draft genome assembly of the barn swallow (H. rustica rustica).</title>
        <authorList>
            <person name="Formenti G."/>
            <person name="Chiara M."/>
            <person name="Poveda L."/>
            <person name="Francoijs K.-J."/>
            <person name="Bonisoli-Alquati A."/>
            <person name="Canova L."/>
            <person name="Gianfranceschi L."/>
            <person name="Horner D.S."/>
            <person name="Saino N."/>
        </authorList>
    </citation>
    <scope>NUCLEOTIDE SEQUENCE [LARGE SCALE GENOMIC DNA]</scope>
    <source>
        <strain evidence="21">Chelidonia</strain>
        <tissue evidence="21">Blood</tissue>
    </source>
</reference>
<dbReference type="GO" id="GO:0004523">
    <property type="term" value="F:RNA-DNA hybrid ribonuclease activity"/>
    <property type="evidence" value="ECO:0007669"/>
    <property type="project" value="InterPro"/>
</dbReference>
<dbReference type="GO" id="GO:0035613">
    <property type="term" value="F:RNA stem-loop binding"/>
    <property type="evidence" value="ECO:0007669"/>
    <property type="project" value="TreeGrafter"/>
</dbReference>
<gene>
    <name evidence="21" type="ORF">DUI87_01117</name>
</gene>
<keyword evidence="12" id="KW-0511">Multifunctional enzyme</keyword>
<keyword evidence="3" id="KW-0548">Nucleotidyltransferase</keyword>
<evidence type="ECO:0000256" key="8">
    <source>
        <dbReference type="ARBA" id="ARBA00022833"/>
    </source>
</evidence>
<evidence type="ECO:0000256" key="4">
    <source>
        <dbReference type="ARBA" id="ARBA00022722"/>
    </source>
</evidence>
<dbReference type="PROSITE" id="PS51027">
    <property type="entry name" value="INTEGRASE_DBD"/>
    <property type="match status" value="1"/>
</dbReference>
<feature type="compositionally biased region" description="Basic residues" evidence="15">
    <location>
        <begin position="548"/>
        <end position="558"/>
    </location>
</feature>
<dbReference type="PANTHER" id="PTHR41694">
    <property type="entry name" value="ENDOGENOUS RETROVIRUS GROUP K MEMBER POL PROTEIN"/>
    <property type="match status" value="1"/>
</dbReference>
<evidence type="ECO:0000256" key="3">
    <source>
        <dbReference type="ARBA" id="ARBA00022695"/>
    </source>
</evidence>
<dbReference type="Pfam" id="PF00665">
    <property type="entry name" value="rve"/>
    <property type="match status" value="1"/>
</dbReference>
<dbReference type="SUPFAM" id="SSF50122">
    <property type="entry name" value="DNA-binding domain of retroviral integrase"/>
    <property type="match status" value="1"/>
</dbReference>
<dbReference type="InterPro" id="IPR003308">
    <property type="entry name" value="Integrase_Zn-bd_dom_N"/>
</dbReference>
<dbReference type="AlphaFoldDB" id="A0A3M0L5C6"/>
<evidence type="ECO:0000259" key="16">
    <source>
        <dbReference type="PROSITE" id="PS50876"/>
    </source>
</evidence>
<dbReference type="Gene3D" id="3.30.420.10">
    <property type="entry name" value="Ribonuclease H-like superfamily/Ribonuclease H"/>
    <property type="match status" value="2"/>
</dbReference>
<dbReference type="InterPro" id="IPR036397">
    <property type="entry name" value="RNaseH_sf"/>
</dbReference>
<evidence type="ECO:0000256" key="14">
    <source>
        <dbReference type="PROSITE-ProRule" id="PRU00506"/>
    </source>
</evidence>
<feature type="domain" description="Integrase catalytic" evidence="19">
    <location>
        <begin position="313"/>
        <end position="475"/>
    </location>
</feature>
<dbReference type="OrthoDB" id="9048509at2759"/>
<evidence type="ECO:0000256" key="10">
    <source>
        <dbReference type="ARBA" id="ARBA00022918"/>
    </source>
</evidence>
<comment type="caution">
    <text evidence="21">The sequence shown here is derived from an EMBL/GenBank/DDBJ whole genome shotgun (WGS) entry which is preliminary data.</text>
</comment>
<feature type="DNA-binding region" description="Integrase-type" evidence="14">
    <location>
        <begin position="484"/>
        <end position="531"/>
    </location>
</feature>
<evidence type="ECO:0000256" key="15">
    <source>
        <dbReference type="SAM" id="MobiDB-lite"/>
    </source>
</evidence>
<dbReference type="SUPFAM" id="SSF46919">
    <property type="entry name" value="N-terminal Zn binding domain of HIV integrase"/>
    <property type="match status" value="1"/>
</dbReference>
<proteinExistence type="inferred from homology"/>
<evidence type="ECO:0000256" key="1">
    <source>
        <dbReference type="ARBA" id="ARBA00010879"/>
    </source>
</evidence>
<feature type="domain" description="Reverse transcriptase" evidence="17">
    <location>
        <begin position="1"/>
        <end position="117"/>
    </location>
</feature>
<dbReference type="PANTHER" id="PTHR41694:SF4">
    <property type="entry name" value="ENDOGENOUS RETROVIRUS GROUP K MEMBER 10 POL PROTEIN-RELATED"/>
    <property type="match status" value="1"/>
</dbReference>
<evidence type="ECO:0000256" key="12">
    <source>
        <dbReference type="ARBA" id="ARBA00023268"/>
    </source>
</evidence>
<dbReference type="Pfam" id="PF00078">
    <property type="entry name" value="RVT_1"/>
    <property type="match status" value="1"/>
</dbReference>
<dbReference type="InterPro" id="IPR036862">
    <property type="entry name" value="Integrase_C_dom_sf_retrovir"/>
</dbReference>
<evidence type="ECO:0000313" key="21">
    <source>
        <dbReference type="EMBL" id="RMC20271.1"/>
    </source>
</evidence>
<feature type="domain" description="Integrase-type" evidence="20">
    <location>
        <begin position="484"/>
        <end position="531"/>
    </location>
</feature>
<organism evidence="21 22">
    <name type="scientific">Hirundo rustica rustica</name>
    <dbReference type="NCBI Taxonomy" id="333673"/>
    <lineage>
        <taxon>Eukaryota</taxon>
        <taxon>Metazoa</taxon>
        <taxon>Chordata</taxon>
        <taxon>Craniata</taxon>
        <taxon>Vertebrata</taxon>
        <taxon>Euteleostomi</taxon>
        <taxon>Archelosauria</taxon>
        <taxon>Archosauria</taxon>
        <taxon>Dinosauria</taxon>
        <taxon>Saurischia</taxon>
        <taxon>Theropoda</taxon>
        <taxon>Coelurosauria</taxon>
        <taxon>Aves</taxon>
        <taxon>Neognathae</taxon>
        <taxon>Neoaves</taxon>
        <taxon>Telluraves</taxon>
        <taxon>Australaves</taxon>
        <taxon>Passeriformes</taxon>
        <taxon>Sylvioidea</taxon>
        <taxon>Hirundinidae</taxon>
        <taxon>Hirundo</taxon>
    </lineage>
</organism>